<dbReference type="EMBL" id="JAWQEV010000001">
    <property type="protein sequence ID" value="MDW4571948.1"/>
    <property type="molecule type" value="Genomic_DNA"/>
</dbReference>
<name>A0ABU4GXZ1_9MICO</name>
<evidence type="ECO:0000313" key="2">
    <source>
        <dbReference type="Proteomes" id="UP001283109"/>
    </source>
</evidence>
<reference evidence="1 2" key="1">
    <citation type="submission" date="2023-11" db="EMBL/GenBank/DDBJ databases">
        <title>Draft genome sequence of Microbacterium arthrosphaerae JCM 30492.</title>
        <authorList>
            <person name="Zhang G."/>
            <person name="Ding Y."/>
        </authorList>
    </citation>
    <scope>NUCLEOTIDE SEQUENCE [LARGE SCALE GENOMIC DNA]</scope>
    <source>
        <strain evidence="1 2">JCM 30492</strain>
    </source>
</reference>
<keyword evidence="2" id="KW-1185">Reference proteome</keyword>
<protein>
    <submittedName>
        <fullName evidence="1">DUF1684 domain-containing protein</fullName>
    </submittedName>
</protein>
<dbReference type="Pfam" id="PF07920">
    <property type="entry name" value="DUF1684"/>
    <property type="match status" value="1"/>
</dbReference>
<proteinExistence type="predicted"/>
<sequence length="253" mass="26735">MTLPTGTTETLTDERWLAVSSAHGIAALRHTHWLDDRPRAYEGAPGLWRAADGAVIGSGLHGRDDLASEASRSEVRLAPGEHLDIGGLRLKAISRGGVPALRVFDPEAPSRTRLRGILSFPHADAWAIPGLFRPAAAGTTTVIESVDGSEREEPAVGTIALQIAGAPVELTVTGDPAEGLSAVIADATGNVDAYRFRFLEIDPPAADGSVIVDFNRAYLPPCAFSEHYICPLPPANNRLAVRVDAGERIAEVA</sequence>
<organism evidence="1 2">
    <name type="scientific">Microbacterium arthrosphaerae</name>
    <dbReference type="NCBI Taxonomy" id="792652"/>
    <lineage>
        <taxon>Bacteria</taxon>
        <taxon>Bacillati</taxon>
        <taxon>Actinomycetota</taxon>
        <taxon>Actinomycetes</taxon>
        <taxon>Micrococcales</taxon>
        <taxon>Microbacteriaceae</taxon>
        <taxon>Microbacterium</taxon>
    </lineage>
</organism>
<gene>
    <name evidence="1" type="ORF">R8Z58_04060</name>
</gene>
<dbReference type="InterPro" id="IPR012467">
    <property type="entry name" value="DUF1684"/>
</dbReference>
<dbReference type="Proteomes" id="UP001283109">
    <property type="component" value="Unassembled WGS sequence"/>
</dbReference>
<comment type="caution">
    <text evidence="1">The sequence shown here is derived from an EMBL/GenBank/DDBJ whole genome shotgun (WGS) entry which is preliminary data.</text>
</comment>
<dbReference type="RefSeq" id="WP_318352460.1">
    <property type="nucleotide sequence ID" value="NZ_JAWQEV010000001.1"/>
</dbReference>
<dbReference type="PANTHER" id="PTHR41913:SF1">
    <property type="entry name" value="DUF1684 DOMAIN-CONTAINING PROTEIN"/>
    <property type="match status" value="1"/>
</dbReference>
<evidence type="ECO:0000313" key="1">
    <source>
        <dbReference type="EMBL" id="MDW4571948.1"/>
    </source>
</evidence>
<dbReference type="PANTHER" id="PTHR41913">
    <property type="entry name" value="DUF1684 DOMAIN-CONTAINING PROTEIN"/>
    <property type="match status" value="1"/>
</dbReference>
<accession>A0ABU4GXZ1</accession>